<feature type="domain" description="Ubiquitin-like modifier-activating enzyme Atg7 N-terminal" evidence="12">
    <location>
        <begin position="1"/>
        <end position="268"/>
    </location>
</feature>
<evidence type="ECO:0000256" key="9">
    <source>
        <dbReference type="PIRSR" id="PIRSR606285-1"/>
    </source>
</evidence>
<evidence type="ECO:0000256" key="6">
    <source>
        <dbReference type="ARBA" id="ARBA00022786"/>
    </source>
</evidence>
<dbReference type="GeneID" id="2909898"/>
<evidence type="ECO:0000256" key="5">
    <source>
        <dbReference type="ARBA" id="ARBA00022490"/>
    </source>
</evidence>
<gene>
    <name evidence="13" type="ORF">YALI1_C28147g</name>
</gene>
<comment type="function">
    <text evidence="10">E1-like activating enzyme involved in the 2 ubiquitin-like systems required for cytoplasm to vacuole transport (Cvt) and autophagy. Activates ATG12 for its conjugation with ATG5 and ATG8 for its conjugation with phosphatidylethanolamine. Both systems are needed for the ATG8 association to Cvt vesicles and autophagosomes membranes. Autophagy is essential for maintenance of amino acid levels and protein synthesis under nitrogen starvation. Required for selective autophagic degradation of the nucleus (nucleophagy) as well as for mitophagy which contributes to regulate mitochondrial quantity and quality by eliminating the mitochondria to a basal level to fulfill cellular energy requirements and preventing excess ROS production.</text>
</comment>
<dbReference type="Pfam" id="PF16420">
    <property type="entry name" value="ATG7_N"/>
    <property type="match status" value="1"/>
</dbReference>
<dbReference type="Gene3D" id="3.40.140.100">
    <property type="entry name" value="Ubiquitin-like modifier-activating enzyme ATG7 C-terminal domain"/>
    <property type="match status" value="1"/>
</dbReference>
<evidence type="ECO:0000259" key="12">
    <source>
        <dbReference type="Pfam" id="PF16420"/>
    </source>
</evidence>
<sequence>MSFTPFSSFLEASFFQTLAAKKLNEYKLDDSPKRVSAEYTWQQGRLVFDSDSFSDRDSHCKGVVECPGTLLNYNTIEEFKGADKKALLAEWGDKMLSGAIMNGSIFRNPEILNSFLLITFCDLKKYIFVYWMGVPCLNTKWDLQEVADEGNYTNLSTRIPALGESFVVIDPDDNVTPFSELEYVERSEDPTIAFLSPTSPENTPWTVRNICLMLHILGFKSATMILVGREKNRFLEWKRGDGELGAWTGWEKNSAGKLLPKQTNLGPLLNPLQLASQAVDLNLKLMKWRIAPELDLDTIKHTRCLLLGAGTLGSYVSRSLLAWGVEQVTFVDNGTVSFSNPVRQPLYKYVDCLDGGKPKAETAAEALKEIYPAVKTSGITLEVPMIGHSTTSSSEKRVHQQYDELVSLIKSHDAVFLLMDSRESRWLPTVICAALKKKCITAAIGFDSFVVMRHGVEGVNDLGCYFCNDVVAPTDSMNDRTLDQQCTVTRPGIAPIVSGYGVEILQAMCQDEPSAPHQLRGFLHNFSTVKITGQRFKCCSACSPVIVQEWKDKTWGFVKKALNERGFVEELCGLAELQRGVDELDFGEGEGSEEEWEM</sequence>
<dbReference type="GO" id="GO:0000045">
    <property type="term" value="P:autophagosome assembly"/>
    <property type="evidence" value="ECO:0007669"/>
    <property type="project" value="TreeGrafter"/>
</dbReference>
<dbReference type="KEGG" id="yli:2909898"/>
<dbReference type="VEuPathDB" id="FungiDB:YALI1_C28147g"/>
<proteinExistence type="inferred from homology"/>
<organism evidence="13 14">
    <name type="scientific">Yarrowia lipolytica</name>
    <name type="common">Candida lipolytica</name>
    <dbReference type="NCBI Taxonomy" id="4952"/>
    <lineage>
        <taxon>Eukaryota</taxon>
        <taxon>Fungi</taxon>
        <taxon>Dikarya</taxon>
        <taxon>Ascomycota</taxon>
        <taxon>Saccharomycotina</taxon>
        <taxon>Dipodascomycetes</taxon>
        <taxon>Dipodascales</taxon>
        <taxon>Dipodascales incertae sedis</taxon>
        <taxon>Yarrowia</taxon>
    </lineage>
</organism>
<evidence type="ECO:0000313" key="13">
    <source>
        <dbReference type="EMBL" id="AOW03146.1"/>
    </source>
</evidence>
<dbReference type="PANTHER" id="PTHR10953:SF3">
    <property type="entry name" value="UBIQUITIN-LIKE MODIFIER-ACTIVATING ENZYME ATG7"/>
    <property type="match status" value="1"/>
</dbReference>
<keyword evidence="8 10" id="KW-0072">Autophagy</keyword>
<keyword evidence="5 10" id="KW-0963">Cytoplasm</keyword>
<dbReference type="InterPro" id="IPR035985">
    <property type="entry name" value="Ubiquitin-activating_enz"/>
</dbReference>
<dbReference type="GO" id="GO:0006995">
    <property type="term" value="P:cellular response to nitrogen starvation"/>
    <property type="evidence" value="ECO:0007669"/>
    <property type="project" value="TreeGrafter"/>
</dbReference>
<dbReference type="GO" id="GO:0015031">
    <property type="term" value="P:protein transport"/>
    <property type="evidence" value="ECO:0007669"/>
    <property type="project" value="UniProtKB-UniRule"/>
</dbReference>
<dbReference type="SUPFAM" id="SSF69572">
    <property type="entry name" value="Activating enzymes of the ubiquitin-like proteins"/>
    <property type="match status" value="1"/>
</dbReference>
<dbReference type="Pfam" id="PF00899">
    <property type="entry name" value="ThiF"/>
    <property type="match status" value="1"/>
</dbReference>
<accession>A0A1D8NBY3</accession>
<dbReference type="FunFam" id="3.40.50.720:FF:000395">
    <property type="entry name" value="ubiquitin-like modifier-activating enzyme ATG7"/>
    <property type="match status" value="1"/>
</dbReference>
<dbReference type="RefSeq" id="XP_502039.3">
    <property type="nucleotide sequence ID" value="XM_502039.3"/>
</dbReference>
<dbReference type="eggNOG" id="KOG2337">
    <property type="taxonomic scope" value="Eukaryota"/>
</dbReference>
<feature type="domain" description="THIF-type NAD/FAD binding fold" evidence="11">
    <location>
        <begin position="286"/>
        <end position="538"/>
    </location>
</feature>
<comment type="subunit">
    <text evidence="2 10">Homodimer.</text>
</comment>
<dbReference type="GO" id="GO:0000422">
    <property type="term" value="P:autophagy of mitochondrion"/>
    <property type="evidence" value="ECO:0007669"/>
    <property type="project" value="TreeGrafter"/>
</dbReference>
<dbReference type="InterPro" id="IPR000594">
    <property type="entry name" value="ThiF_NAD_FAD-bd"/>
</dbReference>
<evidence type="ECO:0000313" key="14">
    <source>
        <dbReference type="Proteomes" id="UP000182444"/>
    </source>
</evidence>
<evidence type="ECO:0000256" key="7">
    <source>
        <dbReference type="ARBA" id="ARBA00022927"/>
    </source>
</evidence>
<dbReference type="GO" id="GO:0019779">
    <property type="term" value="F:Atg8 activating enzyme activity"/>
    <property type="evidence" value="ECO:0007669"/>
    <property type="project" value="TreeGrafter"/>
</dbReference>
<dbReference type="NCBIfam" id="TIGR01381">
    <property type="entry name" value="E1_like_apg7"/>
    <property type="match status" value="1"/>
</dbReference>
<comment type="subcellular location">
    <subcellularLocation>
        <location evidence="10">Cytoplasm</location>
    </subcellularLocation>
    <subcellularLocation>
        <location evidence="10">Preautophagosomal structure</location>
    </subcellularLocation>
</comment>
<dbReference type="InterPro" id="IPR045886">
    <property type="entry name" value="ThiF/MoeB/HesA"/>
</dbReference>
<dbReference type="Gene3D" id="3.40.50.720">
    <property type="entry name" value="NAD(P)-binding Rossmann-like Domain"/>
    <property type="match status" value="1"/>
</dbReference>
<dbReference type="AlphaFoldDB" id="A0A1D8NBY3"/>
<keyword evidence="4 10" id="KW-0813">Transport</keyword>
<keyword evidence="7 10" id="KW-0653">Protein transport</keyword>
<evidence type="ECO:0000256" key="3">
    <source>
        <dbReference type="ARBA" id="ARBA00017647"/>
    </source>
</evidence>
<dbReference type="InterPro" id="IPR006285">
    <property type="entry name" value="Atg7"/>
</dbReference>
<dbReference type="InterPro" id="IPR042523">
    <property type="entry name" value="Atg7_N_2"/>
</dbReference>
<evidence type="ECO:0000259" key="11">
    <source>
        <dbReference type="Pfam" id="PF00899"/>
    </source>
</evidence>
<dbReference type="GO" id="GO:0034727">
    <property type="term" value="P:piecemeal microautophagy of the nucleus"/>
    <property type="evidence" value="ECO:0007669"/>
    <property type="project" value="TreeGrafter"/>
</dbReference>
<keyword evidence="6 10" id="KW-0833">Ubl conjugation pathway</keyword>
<dbReference type="InterPro" id="IPR032197">
    <property type="entry name" value="Atg7_N"/>
</dbReference>
<name>A0A1D8NBY3_YARLL</name>
<dbReference type="VEuPathDB" id="FungiDB:YALI0_C20119g"/>
<dbReference type="GO" id="GO:0019778">
    <property type="term" value="F:Atg12 activating enzyme activity"/>
    <property type="evidence" value="ECO:0007669"/>
    <property type="project" value="TreeGrafter"/>
</dbReference>
<dbReference type="GO" id="GO:0000407">
    <property type="term" value="C:phagophore assembly site"/>
    <property type="evidence" value="ECO:0007669"/>
    <property type="project" value="UniProtKB-SubCell"/>
</dbReference>
<evidence type="ECO:0000256" key="1">
    <source>
        <dbReference type="ARBA" id="ARBA00010931"/>
    </source>
</evidence>
<protein>
    <recommendedName>
        <fullName evidence="3 10">Ubiquitin-like modifier-activating enzyme ATG7</fullName>
    </recommendedName>
    <alternativeName>
        <fullName evidence="10">Autophagy-related protein 7</fullName>
    </alternativeName>
</protein>
<dbReference type="GO" id="GO:0032446">
    <property type="term" value="P:protein modification by small protein conjugation"/>
    <property type="evidence" value="ECO:0007669"/>
    <property type="project" value="TreeGrafter"/>
</dbReference>
<dbReference type="Proteomes" id="UP000182444">
    <property type="component" value="Chromosome 1C"/>
</dbReference>
<dbReference type="OMA" id="HEFTRRK"/>
<dbReference type="SMR" id="A0A1D8NBY3"/>
<reference evidence="13 14" key="1">
    <citation type="journal article" date="2016" name="PLoS ONE">
        <title>Sequence Assembly of Yarrowia lipolytica Strain W29/CLIB89 Shows Transposable Element Diversity.</title>
        <authorList>
            <person name="Magnan C."/>
            <person name="Yu J."/>
            <person name="Chang I."/>
            <person name="Jahn E."/>
            <person name="Kanomata Y."/>
            <person name="Wu J."/>
            <person name="Zeller M."/>
            <person name="Oakes M."/>
            <person name="Baldi P."/>
            <person name="Sandmeyer S."/>
        </authorList>
    </citation>
    <scope>NUCLEOTIDE SEQUENCE [LARGE SCALE GENOMIC DNA]</scope>
    <source>
        <strain evidence="14">CLIB89(W29)</strain>
    </source>
</reference>
<dbReference type="PANTHER" id="PTHR10953">
    <property type="entry name" value="UBIQUITIN-ACTIVATING ENZYME E1"/>
    <property type="match status" value="1"/>
</dbReference>
<evidence type="ECO:0000256" key="4">
    <source>
        <dbReference type="ARBA" id="ARBA00022448"/>
    </source>
</evidence>
<evidence type="ECO:0000256" key="2">
    <source>
        <dbReference type="ARBA" id="ARBA00011738"/>
    </source>
</evidence>
<dbReference type="Gene3D" id="3.40.140.70">
    <property type="entry name" value="Ubiquitin-like modifier-activating enzyme ATG7 N-terminal domain"/>
    <property type="match status" value="1"/>
</dbReference>
<evidence type="ECO:0000256" key="8">
    <source>
        <dbReference type="ARBA" id="ARBA00023006"/>
    </source>
</evidence>
<comment type="similarity">
    <text evidence="1 10">Belongs to the ATG7 family.</text>
</comment>
<dbReference type="InterPro" id="IPR042522">
    <property type="entry name" value="Atg7_N_1"/>
</dbReference>
<dbReference type="EMBL" id="CP017555">
    <property type="protein sequence ID" value="AOW03146.1"/>
    <property type="molecule type" value="Genomic_DNA"/>
</dbReference>
<evidence type="ECO:0000256" key="10">
    <source>
        <dbReference type="RuleBase" id="RU366022"/>
    </source>
</evidence>
<feature type="active site" description="Glycyl thioester intermediate" evidence="9">
    <location>
        <position position="486"/>
    </location>
</feature>